<sequence length="349" mass="38573">MILQQNNIEFHNVGALEALDGISGLSLVRIPQGVRETLNYRARLRALSPTGVELRFVTEAPQFRLSLAAHEGGNRLHVFRGGYGHSEHGMGGGTTRVFDFAAPETFSTVTSEGLKSGVFSPDVWRIQISGGPTSFWGFDSIGFPVRPPTADEKPALRWLAYGSSITHASVKGYPHRAAHRLGVDVLNKGFGGACHCEETLADYFASEETWDFATLELGINMRGTFPVEEFERRARYLVRRLRDGKPGAPIVLLTHFLNRTHHIPPEQHEDLIFQRQTEYDHVLRAIASEMANEGVHLIEGCDVLTDFCGLSCDLIHPSEAGHLQMGENLARLLEPIIAPLRIAKDEASS</sequence>
<evidence type="ECO:0000313" key="2">
    <source>
        <dbReference type="EMBL" id="MBC2603244.1"/>
    </source>
</evidence>
<proteinExistence type="predicted"/>
<dbReference type="AlphaFoldDB" id="A0A7X1E5K6"/>
<dbReference type="GO" id="GO:0016788">
    <property type="term" value="F:hydrolase activity, acting on ester bonds"/>
    <property type="evidence" value="ECO:0007669"/>
    <property type="project" value="UniProtKB-ARBA"/>
</dbReference>
<evidence type="ECO:0000259" key="1">
    <source>
        <dbReference type="Pfam" id="PF13472"/>
    </source>
</evidence>
<gene>
    <name evidence="2" type="ORF">H5P30_15790</name>
</gene>
<dbReference type="Pfam" id="PF13472">
    <property type="entry name" value="Lipase_GDSL_2"/>
    <property type="match status" value="1"/>
</dbReference>
<accession>A0A7X1E5K6</accession>
<dbReference type="RefSeq" id="WP_185693876.1">
    <property type="nucleotide sequence ID" value="NZ_JACHVA010000124.1"/>
</dbReference>
<dbReference type="Proteomes" id="UP000525652">
    <property type="component" value="Unassembled WGS sequence"/>
</dbReference>
<dbReference type="EMBL" id="JACHVA010000124">
    <property type="protein sequence ID" value="MBC2603244.1"/>
    <property type="molecule type" value="Genomic_DNA"/>
</dbReference>
<reference evidence="2 3" key="1">
    <citation type="submission" date="2020-07" db="EMBL/GenBank/DDBJ databases">
        <authorList>
            <person name="Feng X."/>
        </authorList>
    </citation>
    <scope>NUCLEOTIDE SEQUENCE [LARGE SCALE GENOMIC DNA]</scope>
    <source>
        <strain evidence="2 3">JCM14086</strain>
    </source>
</reference>
<dbReference type="InterPro" id="IPR013830">
    <property type="entry name" value="SGNH_hydro"/>
</dbReference>
<dbReference type="SUPFAM" id="SSF52266">
    <property type="entry name" value="SGNH hydrolase"/>
    <property type="match status" value="1"/>
</dbReference>
<dbReference type="Gene3D" id="3.40.50.1110">
    <property type="entry name" value="SGNH hydrolase"/>
    <property type="match status" value="1"/>
</dbReference>
<dbReference type="InterPro" id="IPR036514">
    <property type="entry name" value="SGNH_hydro_sf"/>
</dbReference>
<dbReference type="Gene3D" id="2.60.120.260">
    <property type="entry name" value="Galactose-binding domain-like"/>
    <property type="match status" value="1"/>
</dbReference>
<feature type="domain" description="SGNH hydrolase-type esterase" evidence="1">
    <location>
        <begin position="160"/>
        <end position="322"/>
    </location>
</feature>
<protein>
    <submittedName>
        <fullName evidence="2">Lipase</fullName>
    </submittedName>
</protein>
<evidence type="ECO:0000313" key="3">
    <source>
        <dbReference type="Proteomes" id="UP000525652"/>
    </source>
</evidence>
<comment type="caution">
    <text evidence="2">The sequence shown here is derived from an EMBL/GenBank/DDBJ whole genome shotgun (WGS) entry which is preliminary data.</text>
</comment>
<organism evidence="2 3">
    <name type="scientific">Puniceicoccus vermicola</name>
    <dbReference type="NCBI Taxonomy" id="388746"/>
    <lineage>
        <taxon>Bacteria</taxon>
        <taxon>Pseudomonadati</taxon>
        <taxon>Verrucomicrobiota</taxon>
        <taxon>Opitutia</taxon>
        <taxon>Puniceicoccales</taxon>
        <taxon>Puniceicoccaceae</taxon>
        <taxon>Puniceicoccus</taxon>
    </lineage>
</organism>
<name>A0A7X1E5K6_9BACT</name>
<keyword evidence="3" id="KW-1185">Reference proteome</keyword>